<dbReference type="RefSeq" id="XP_044549674.1">
    <property type="nucleotide sequence ID" value="XM_044693030.1"/>
</dbReference>
<evidence type="ECO:0000313" key="1">
    <source>
        <dbReference type="EMBL" id="KAG2385681.1"/>
    </source>
</evidence>
<evidence type="ECO:0000313" key="2">
    <source>
        <dbReference type="Proteomes" id="UP000816034"/>
    </source>
</evidence>
<name>A0AA88GP22_NAELO</name>
<accession>A0AA88GP22</accession>
<sequence length="383" mass="44349">MMSFGTLHRGMRMDESTFFDDDEPVVVVESGDQDLISQHQHPASLVLYLKDSRNRDFVVKRQMIQDLIMVDDFEGLMKRIALLFETSNTSSINQMFHHNSDNRPTLSSSNDLMMKIEYRVGSSKKLPLTKDYEWREALQRLLQSNCTCMELFVKLKSKQKIKGSSASPSLVRRVIVPRFQSGSDTLLSSRVLYQKKRPKSLFKLMDRDVSRSFASCFNRIIIDASSMILAVKELKFLFLHKNRKEQAERFIIQMCSHLHHVHSLKLMHICFNSTSNLVIPENQRDDTFVVSVAPAFSFVNEQVVESANRQIIAGYLESCLVITNDCVLTKEMKNMGVKCCSPKSFLKQNFKVFSRLNKEMKNMNKKNAFREWITSHIDIPMFN</sequence>
<comment type="caution">
    <text evidence="1">The sequence shown here is derived from an EMBL/GenBank/DDBJ whole genome shotgun (WGS) entry which is preliminary data.</text>
</comment>
<gene>
    <name evidence="1" type="ORF">C9374_003496</name>
</gene>
<dbReference type="GeneID" id="68095951"/>
<keyword evidence="2" id="KW-1185">Reference proteome</keyword>
<dbReference type="Proteomes" id="UP000816034">
    <property type="component" value="Unassembled WGS sequence"/>
</dbReference>
<dbReference type="EMBL" id="PYSW02000018">
    <property type="protein sequence ID" value="KAG2385681.1"/>
    <property type="molecule type" value="Genomic_DNA"/>
</dbReference>
<organism evidence="1 2">
    <name type="scientific">Naegleria lovaniensis</name>
    <name type="common">Amoeba</name>
    <dbReference type="NCBI Taxonomy" id="51637"/>
    <lineage>
        <taxon>Eukaryota</taxon>
        <taxon>Discoba</taxon>
        <taxon>Heterolobosea</taxon>
        <taxon>Tetramitia</taxon>
        <taxon>Eutetramitia</taxon>
        <taxon>Vahlkampfiidae</taxon>
        <taxon>Naegleria</taxon>
    </lineage>
</organism>
<dbReference type="AlphaFoldDB" id="A0AA88GP22"/>
<proteinExistence type="predicted"/>
<protein>
    <submittedName>
        <fullName evidence="1">Uncharacterized protein</fullName>
    </submittedName>
</protein>
<reference evidence="1 2" key="1">
    <citation type="journal article" date="2018" name="BMC Genomics">
        <title>The genome of Naegleria lovaniensis, the basis for a comparative approach to unravel pathogenicity factors of the human pathogenic amoeba N. fowleri.</title>
        <authorList>
            <person name="Liechti N."/>
            <person name="Schurch N."/>
            <person name="Bruggmann R."/>
            <person name="Wittwer M."/>
        </authorList>
    </citation>
    <scope>NUCLEOTIDE SEQUENCE [LARGE SCALE GENOMIC DNA]</scope>
    <source>
        <strain evidence="1 2">ATCC 30569</strain>
    </source>
</reference>